<proteinExistence type="predicted"/>
<dbReference type="Proteomes" id="UP001266807">
    <property type="component" value="Unassembled WGS sequence"/>
</dbReference>
<reference evidence="1 2" key="1">
    <citation type="submission" date="2023-07" db="EMBL/GenBank/DDBJ databases">
        <title>Sorghum-associated microbial communities from plants grown in Nebraska, USA.</title>
        <authorList>
            <person name="Schachtman D."/>
        </authorList>
    </citation>
    <scope>NUCLEOTIDE SEQUENCE [LARGE SCALE GENOMIC DNA]</scope>
    <source>
        <strain evidence="1 2">BE143</strain>
    </source>
</reference>
<keyword evidence="2" id="KW-1185">Reference proteome</keyword>
<dbReference type="EMBL" id="JAVDUG010000002">
    <property type="protein sequence ID" value="MDR6777827.1"/>
    <property type="molecule type" value="Genomic_DNA"/>
</dbReference>
<name>A0ABU1QDY3_9BACL</name>
<evidence type="ECO:0000313" key="1">
    <source>
        <dbReference type="EMBL" id="MDR6777827.1"/>
    </source>
</evidence>
<evidence type="ECO:0000313" key="2">
    <source>
        <dbReference type="Proteomes" id="UP001266807"/>
    </source>
</evidence>
<organism evidence="1 2">
    <name type="scientific">Paenibacillus peoriae</name>
    <dbReference type="NCBI Taxonomy" id="59893"/>
    <lineage>
        <taxon>Bacteria</taxon>
        <taxon>Bacillati</taxon>
        <taxon>Bacillota</taxon>
        <taxon>Bacilli</taxon>
        <taxon>Bacillales</taxon>
        <taxon>Paenibacillaceae</taxon>
        <taxon>Paenibacillus</taxon>
    </lineage>
</organism>
<sequence length="43" mass="5157">MWIRHFFRLTAILNLVYHKIRLELETDGRISVKLFSTPLKGSR</sequence>
<comment type="caution">
    <text evidence="1">The sequence shown here is derived from an EMBL/GenBank/DDBJ whole genome shotgun (WGS) entry which is preliminary data.</text>
</comment>
<gene>
    <name evidence="1" type="ORF">J2W98_002089</name>
</gene>
<protein>
    <submittedName>
        <fullName evidence="1">Uncharacterized protein</fullName>
    </submittedName>
</protein>
<accession>A0ABU1QDY3</accession>